<feature type="coiled-coil region" evidence="1">
    <location>
        <begin position="6"/>
        <end position="85"/>
    </location>
</feature>
<accession>A0A7T0BT88</accession>
<gene>
    <name evidence="2" type="ORF">G3M70_01265</name>
</gene>
<evidence type="ECO:0000313" key="2">
    <source>
        <dbReference type="EMBL" id="QPJ60587.1"/>
    </source>
</evidence>
<proteinExistence type="predicted"/>
<protein>
    <recommendedName>
        <fullName evidence="4">Cell division protein ZapB</fullName>
    </recommendedName>
</protein>
<dbReference type="KEGG" id="nli:G3M70_01265"/>
<organism evidence="2 3">
    <name type="scientific">Candidatus Nitronauta litoralis</name>
    <dbReference type="NCBI Taxonomy" id="2705533"/>
    <lineage>
        <taxon>Bacteria</taxon>
        <taxon>Pseudomonadati</taxon>
        <taxon>Nitrospinota/Tectimicrobiota group</taxon>
        <taxon>Nitrospinota</taxon>
        <taxon>Nitrospinia</taxon>
        <taxon>Nitrospinales</taxon>
        <taxon>Nitrospinaceae</taxon>
        <taxon>Candidatus Nitronauta</taxon>
    </lineage>
</organism>
<sequence length="92" mass="10814">MSDFPLEELENLIPALVEETRQLREQNCALKEECTLLKSRLEEQAEQSEQLGGAVQRVKDLESRQKKLEQERGELRSRVKRLLESMEKIDFL</sequence>
<dbReference type="Gene3D" id="1.20.5.340">
    <property type="match status" value="1"/>
</dbReference>
<evidence type="ECO:0000256" key="1">
    <source>
        <dbReference type="SAM" id="Coils"/>
    </source>
</evidence>
<dbReference type="AlphaFoldDB" id="A0A7T0BT88"/>
<evidence type="ECO:0000313" key="3">
    <source>
        <dbReference type="Proteomes" id="UP000594688"/>
    </source>
</evidence>
<reference evidence="2 3" key="1">
    <citation type="submission" date="2020-02" db="EMBL/GenBank/DDBJ databases">
        <title>Genomic and physiological characterization of two novel Nitrospinaceae genera.</title>
        <authorList>
            <person name="Mueller A.J."/>
            <person name="Jung M.-Y."/>
            <person name="Strachan C.R."/>
            <person name="Herbold C.W."/>
            <person name="Kirkegaard R.H."/>
            <person name="Daims H."/>
        </authorList>
    </citation>
    <scope>NUCLEOTIDE SEQUENCE [LARGE SCALE GENOMIC DNA]</scope>
    <source>
        <strain evidence="2">EB</strain>
    </source>
</reference>
<evidence type="ECO:0008006" key="4">
    <source>
        <dbReference type="Google" id="ProtNLM"/>
    </source>
</evidence>
<name>A0A7T0BT88_9BACT</name>
<keyword evidence="1" id="KW-0175">Coiled coil</keyword>
<dbReference type="Proteomes" id="UP000594688">
    <property type="component" value="Chromosome"/>
</dbReference>
<dbReference type="EMBL" id="CP048685">
    <property type="protein sequence ID" value="QPJ60587.1"/>
    <property type="molecule type" value="Genomic_DNA"/>
</dbReference>